<evidence type="ECO:0000256" key="6">
    <source>
        <dbReference type="ARBA" id="ARBA00022694"/>
    </source>
</evidence>
<dbReference type="PANTHER" id="PTHR23245">
    <property type="entry name" value="TRNA METHYLTRANSFERASE"/>
    <property type="match status" value="1"/>
</dbReference>
<dbReference type="AlphaFoldDB" id="A0A0M3I6M0"/>
<dbReference type="FunFam" id="3.40.50.150:FF:000131">
    <property type="entry name" value="tRNA wybutosine-synthesizing protein 2/3/4"/>
    <property type="match status" value="1"/>
</dbReference>
<dbReference type="InterPro" id="IPR030382">
    <property type="entry name" value="MeTrfase_TRM5/TYW2"/>
</dbReference>
<dbReference type="Gene3D" id="3.40.50.150">
    <property type="entry name" value="Vaccinia Virus protein VP39"/>
    <property type="match status" value="1"/>
</dbReference>
<comment type="pathway">
    <text evidence="1">tRNA modification; wybutosine-tRNA(Phe) biosynthesis.</text>
</comment>
<name>A0A0M3I6M0_ASCLU</name>
<feature type="domain" description="SAM-dependent methyltransferase TRM5/TYW2-type" evidence="9">
    <location>
        <begin position="70"/>
        <end position="328"/>
    </location>
</feature>
<dbReference type="GO" id="GO:0005737">
    <property type="term" value="C:cytoplasm"/>
    <property type="evidence" value="ECO:0007669"/>
    <property type="project" value="TreeGrafter"/>
</dbReference>
<feature type="region of interest" description="Disordered" evidence="8">
    <location>
        <begin position="1"/>
        <end position="27"/>
    </location>
</feature>
<evidence type="ECO:0000256" key="4">
    <source>
        <dbReference type="ARBA" id="ARBA00022679"/>
    </source>
</evidence>
<dbReference type="WBParaSite" id="ALUE_0001271901-mRNA-1">
    <property type="protein sequence ID" value="ALUE_0001271901-mRNA-1"/>
    <property type="gene ID" value="ALUE_0001271901"/>
</dbReference>
<dbReference type="GO" id="GO:0031591">
    <property type="term" value="P:wybutosine biosynthetic process"/>
    <property type="evidence" value="ECO:0007669"/>
    <property type="project" value="TreeGrafter"/>
</dbReference>
<feature type="compositionally biased region" description="Polar residues" evidence="8">
    <location>
        <begin position="1"/>
        <end position="14"/>
    </location>
</feature>
<dbReference type="Gene3D" id="3.30.300.110">
    <property type="entry name" value="Met-10+ protein-like domains"/>
    <property type="match status" value="1"/>
</dbReference>
<evidence type="ECO:0000313" key="10">
    <source>
        <dbReference type="Proteomes" id="UP000036681"/>
    </source>
</evidence>
<keyword evidence="10" id="KW-1185">Reference proteome</keyword>
<dbReference type="CDD" id="cd02440">
    <property type="entry name" value="AdoMet_MTases"/>
    <property type="match status" value="1"/>
</dbReference>
<keyword evidence="3" id="KW-0489">Methyltransferase</keyword>
<dbReference type="GO" id="GO:0102522">
    <property type="term" value="F:tRNA 4-demethylwyosine alpha-amino-alpha-carboxypropyltransferase activity"/>
    <property type="evidence" value="ECO:0007669"/>
    <property type="project" value="UniProtKB-EC"/>
</dbReference>
<dbReference type="Pfam" id="PF02475">
    <property type="entry name" value="TRM5-TYW2_MTfase"/>
    <property type="match status" value="1"/>
</dbReference>
<dbReference type="GO" id="GO:0030488">
    <property type="term" value="P:tRNA methylation"/>
    <property type="evidence" value="ECO:0007669"/>
    <property type="project" value="TreeGrafter"/>
</dbReference>
<evidence type="ECO:0000313" key="11">
    <source>
        <dbReference type="WBParaSite" id="ALUE_0001271901-mRNA-1"/>
    </source>
</evidence>
<organism evidence="10 11">
    <name type="scientific">Ascaris lumbricoides</name>
    <name type="common">Giant roundworm</name>
    <dbReference type="NCBI Taxonomy" id="6252"/>
    <lineage>
        <taxon>Eukaryota</taxon>
        <taxon>Metazoa</taxon>
        <taxon>Ecdysozoa</taxon>
        <taxon>Nematoda</taxon>
        <taxon>Chromadorea</taxon>
        <taxon>Rhabditida</taxon>
        <taxon>Spirurina</taxon>
        <taxon>Ascaridomorpha</taxon>
        <taxon>Ascaridoidea</taxon>
        <taxon>Ascarididae</taxon>
        <taxon>Ascaris</taxon>
    </lineage>
</organism>
<evidence type="ECO:0000256" key="7">
    <source>
        <dbReference type="ARBA" id="ARBA00049400"/>
    </source>
</evidence>
<dbReference type="InterPro" id="IPR029063">
    <property type="entry name" value="SAM-dependent_MTases_sf"/>
</dbReference>
<dbReference type="InterPro" id="IPR056743">
    <property type="entry name" value="TRM5-TYW2-like_MTfase"/>
</dbReference>
<reference evidence="11" key="1">
    <citation type="submission" date="2017-02" db="UniProtKB">
        <authorList>
            <consortium name="WormBaseParasite"/>
        </authorList>
    </citation>
    <scope>IDENTIFICATION</scope>
</reference>
<evidence type="ECO:0000256" key="5">
    <source>
        <dbReference type="ARBA" id="ARBA00022691"/>
    </source>
</evidence>
<keyword evidence="5" id="KW-0949">S-adenosyl-L-methionine</keyword>
<dbReference type="PROSITE" id="PS51684">
    <property type="entry name" value="SAM_MT_TRM5_TYW2"/>
    <property type="match status" value="1"/>
</dbReference>
<proteinExistence type="predicted"/>
<evidence type="ECO:0000256" key="3">
    <source>
        <dbReference type="ARBA" id="ARBA00022603"/>
    </source>
</evidence>
<evidence type="ECO:0000256" key="1">
    <source>
        <dbReference type="ARBA" id="ARBA00004797"/>
    </source>
</evidence>
<dbReference type="Proteomes" id="UP000036681">
    <property type="component" value="Unplaced"/>
</dbReference>
<feature type="region of interest" description="Disordered" evidence="8">
    <location>
        <begin position="300"/>
        <end position="321"/>
    </location>
</feature>
<evidence type="ECO:0000256" key="2">
    <source>
        <dbReference type="ARBA" id="ARBA00012265"/>
    </source>
</evidence>
<sequence>MNRQASLDIATTMTDRPLSNRSNRRSSADETITRYNLVSPFGAMLNALREEAIRNGIWCDELHRDLPKRWEKHGDLIIFPPDCFKHHDWRLIGRRLWQLTARSLKAERLGRKRIIEGDDFHTPHVDLLYGKDGWVEHIDNGVRYQYDVTKRMFSSSNISEKQRISEMDCHREVIVDMFAGIGYFTMAYLMNAHAKHVYAIDWHEDALEALQKTLECNGITDRCTVIYGDARRVSPHGVADRVNLGLVPSSRPYWLTGCRCLKSTGGILHIHEAIKLKSAGSDEIKKDTYQLRRLRKSGSTLSRNESLGSVDEESELSEHNDLTEKCRVDQNDNVVSSKNGYQSVITNGEHTVTHTEEQTEMKTSDDSAQKRLKRKISRSASIIEEIENRILPNARIESGFKANMWASLDAAIRDFAFECATNCTRYLNNIHDEEGKLWTCTVTNVAKVKNYPAHMQHIVVDVECRPEDEKVALESDLNMQCF</sequence>
<dbReference type="InterPro" id="IPR056744">
    <property type="entry name" value="TRM5/TYW2-like_N"/>
</dbReference>
<evidence type="ECO:0000256" key="8">
    <source>
        <dbReference type="SAM" id="MobiDB-lite"/>
    </source>
</evidence>
<evidence type="ECO:0000259" key="9">
    <source>
        <dbReference type="PROSITE" id="PS51684"/>
    </source>
</evidence>
<dbReference type="SUPFAM" id="SSF53335">
    <property type="entry name" value="S-adenosyl-L-methionine-dependent methyltransferases"/>
    <property type="match status" value="1"/>
</dbReference>
<keyword evidence="4" id="KW-0808">Transferase</keyword>
<dbReference type="PANTHER" id="PTHR23245:SF25">
    <property type="entry name" value="TRNA WYBUTOSINE-SYNTHESIZING PROTEIN 2 HOMOLOG"/>
    <property type="match status" value="1"/>
</dbReference>
<dbReference type="Pfam" id="PF25133">
    <property type="entry name" value="TYW2_N_2"/>
    <property type="match status" value="1"/>
</dbReference>
<comment type="catalytic activity">
    <reaction evidence="7">
        <text>4-demethylwyosine(37) in tRNA(Phe) + S-adenosyl-L-methionine = 4-demethyl-7-[(3S)-3-amino-3-carboxypropyl]wyosine(37) in tRNA(Phe) + S-methyl-5'-thioadenosine + H(+)</text>
        <dbReference type="Rhea" id="RHEA:36355"/>
        <dbReference type="Rhea" id="RHEA-COMP:10164"/>
        <dbReference type="Rhea" id="RHEA-COMP:10378"/>
        <dbReference type="ChEBI" id="CHEBI:15378"/>
        <dbReference type="ChEBI" id="CHEBI:17509"/>
        <dbReference type="ChEBI" id="CHEBI:59789"/>
        <dbReference type="ChEBI" id="CHEBI:64315"/>
        <dbReference type="ChEBI" id="CHEBI:73550"/>
        <dbReference type="EC" id="2.5.1.114"/>
    </reaction>
</comment>
<accession>A0A0M3I6M0</accession>
<dbReference type="GO" id="GO:0008175">
    <property type="term" value="F:tRNA methyltransferase activity"/>
    <property type="evidence" value="ECO:0007669"/>
    <property type="project" value="TreeGrafter"/>
</dbReference>
<keyword evidence="6" id="KW-0819">tRNA processing</keyword>
<protein>
    <recommendedName>
        <fullName evidence="2">tRNA(Phe) (4-demethylwyosine(37)-C(7)) aminocarboxypropyltransferase</fullName>
        <ecNumber evidence="2">2.5.1.114</ecNumber>
    </recommendedName>
</protein>
<dbReference type="EC" id="2.5.1.114" evidence="2"/>